<dbReference type="EMBL" id="ABAX03000003">
    <property type="protein sequence ID" value="EDR98985.1"/>
    <property type="molecule type" value="Genomic_DNA"/>
</dbReference>
<organism evidence="2 3">
    <name type="scientific">Anaerostipes caccae (strain DSM 14662 / CCUG 47493 / JCM 13470 / NCIMB 13811 / L1-92)</name>
    <dbReference type="NCBI Taxonomy" id="411490"/>
    <lineage>
        <taxon>Bacteria</taxon>
        <taxon>Bacillati</taxon>
        <taxon>Bacillota</taxon>
        <taxon>Clostridia</taxon>
        <taxon>Lachnospirales</taxon>
        <taxon>Lachnospiraceae</taxon>
        <taxon>Anaerostipes</taxon>
    </lineage>
</organism>
<dbReference type="AlphaFoldDB" id="B0MAE4"/>
<reference evidence="2" key="1">
    <citation type="submission" date="2007-11" db="EMBL/GenBank/DDBJ databases">
        <authorList>
            <person name="Fulton L."/>
            <person name="Clifton S."/>
            <person name="Fulton B."/>
            <person name="Xu J."/>
            <person name="Minx P."/>
            <person name="Pepin K.H."/>
            <person name="Johnson M."/>
            <person name="Thiruvilangam P."/>
            <person name="Bhonagiri V."/>
            <person name="Nash W.E."/>
            <person name="Mardis E.R."/>
            <person name="Wilson R.K."/>
        </authorList>
    </citation>
    <scope>NUCLEOTIDE SEQUENCE [LARGE SCALE GENOMIC DNA]</scope>
    <source>
        <strain evidence="2">DSM 14662</strain>
    </source>
</reference>
<keyword evidence="1" id="KW-0812">Transmembrane</keyword>
<protein>
    <submittedName>
        <fullName evidence="2">Uncharacterized protein</fullName>
    </submittedName>
</protein>
<keyword evidence="3" id="KW-1185">Reference proteome</keyword>
<dbReference type="STRING" id="411490.ANACAC_00519"/>
<comment type="caution">
    <text evidence="2">The sequence shown here is derived from an EMBL/GenBank/DDBJ whole genome shotgun (WGS) entry which is preliminary data.</text>
</comment>
<dbReference type="Proteomes" id="UP000004935">
    <property type="component" value="Unassembled WGS sequence"/>
</dbReference>
<feature type="transmembrane region" description="Helical" evidence="1">
    <location>
        <begin position="21"/>
        <end position="38"/>
    </location>
</feature>
<name>B0MAE4_ANACD</name>
<evidence type="ECO:0000313" key="3">
    <source>
        <dbReference type="Proteomes" id="UP000004935"/>
    </source>
</evidence>
<proteinExistence type="predicted"/>
<evidence type="ECO:0000256" key="1">
    <source>
        <dbReference type="SAM" id="Phobius"/>
    </source>
</evidence>
<accession>B0MAE4</accession>
<keyword evidence="1" id="KW-1133">Transmembrane helix</keyword>
<gene>
    <name evidence="2" type="ORF">ANACAC_00519</name>
</gene>
<sequence length="39" mass="4661">MRENLSRFFFVLLEDTALTKTFVYFCSVMYCFCILPVVI</sequence>
<dbReference type="HOGENOM" id="CLU_3303718_0_0_9"/>
<evidence type="ECO:0000313" key="2">
    <source>
        <dbReference type="EMBL" id="EDR98985.1"/>
    </source>
</evidence>
<keyword evidence="1" id="KW-0472">Membrane</keyword>
<reference evidence="2" key="2">
    <citation type="submission" date="2013-11" db="EMBL/GenBank/DDBJ databases">
        <title>Draft genome sequence of Anaerostipes caccae (DSM 14662).</title>
        <authorList>
            <person name="Sudarsanam P."/>
            <person name="Ley R."/>
            <person name="Guruge J."/>
            <person name="Turnbaugh P.J."/>
            <person name="Mahowald M."/>
            <person name="Liep D."/>
            <person name="Gordon J."/>
        </authorList>
    </citation>
    <scope>NUCLEOTIDE SEQUENCE</scope>
    <source>
        <strain evidence="2">DSM 14662</strain>
    </source>
</reference>